<dbReference type="SFLD" id="SFLDS00005">
    <property type="entry name" value="Isoprenoid_Synthase_Type_I"/>
    <property type="match status" value="1"/>
</dbReference>
<evidence type="ECO:0000313" key="6">
    <source>
        <dbReference type="EMBL" id="KAA6315665.1"/>
    </source>
</evidence>
<evidence type="ECO:0000256" key="3">
    <source>
        <dbReference type="ARBA" id="ARBA00022679"/>
    </source>
</evidence>
<dbReference type="PANTHER" id="PTHR12001">
    <property type="entry name" value="GERANYLGERANYL PYROPHOSPHATE SYNTHASE"/>
    <property type="match status" value="1"/>
</dbReference>
<organism evidence="6">
    <name type="scientific">termite gut metagenome</name>
    <dbReference type="NCBI Taxonomy" id="433724"/>
    <lineage>
        <taxon>unclassified sequences</taxon>
        <taxon>metagenomes</taxon>
        <taxon>organismal metagenomes</taxon>
    </lineage>
</organism>
<keyword evidence="3 6" id="KW-0808">Transferase</keyword>
<name>A0A5J4Q1P5_9ZZZZ</name>
<dbReference type="AlphaFoldDB" id="A0A5J4Q1P5"/>
<proteinExistence type="inferred from homology"/>
<dbReference type="SUPFAM" id="SSF48576">
    <property type="entry name" value="Terpenoid synthases"/>
    <property type="match status" value="1"/>
</dbReference>
<dbReference type="PANTHER" id="PTHR12001:SF69">
    <property type="entry name" value="ALL TRANS-POLYPRENYL-DIPHOSPHATE SYNTHASE PDSS1"/>
    <property type="match status" value="1"/>
</dbReference>
<gene>
    <name evidence="6" type="ORF">EZS27_033911</name>
</gene>
<dbReference type="InterPro" id="IPR000092">
    <property type="entry name" value="Polyprenyl_synt"/>
</dbReference>
<dbReference type="GO" id="GO:0106350">
    <property type="term" value="F:all-trans-octaprenyl-diphosphate synthase activity"/>
    <property type="evidence" value="ECO:0007669"/>
    <property type="project" value="UniProtKB-EC"/>
</dbReference>
<dbReference type="Gene3D" id="1.10.600.10">
    <property type="entry name" value="Farnesyl Diphosphate Synthase"/>
    <property type="match status" value="1"/>
</dbReference>
<dbReference type="CDD" id="cd00685">
    <property type="entry name" value="Trans_IPPS_HT"/>
    <property type="match status" value="1"/>
</dbReference>
<evidence type="ECO:0000256" key="5">
    <source>
        <dbReference type="ARBA" id="ARBA00022842"/>
    </source>
</evidence>
<accession>A0A5J4Q1P5</accession>
<dbReference type="Pfam" id="PF00348">
    <property type="entry name" value="polyprenyl_synt"/>
    <property type="match status" value="1"/>
</dbReference>
<comment type="cofactor">
    <cofactor evidence="1">
        <name>Mg(2+)</name>
        <dbReference type="ChEBI" id="CHEBI:18420"/>
    </cofactor>
</comment>
<reference evidence="6" key="1">
    <citation type="submission" date="2019-03" db="EMBL/GenBank/DDBJ databases">
        <title>Single cell metagenomics reveals metabolic interactions within the superorganism composed of flagellate Streblomastix strix and complex community of Bacteroidetes bacteria on its surface.</title>
        <authorList>
            <person name="Treitli S.C."/>
            <person name="Kolisko M."/>
            <person name="Husnik F."/>
            <person name="Keeling P."/>
            <person name="Hampl V."/>
        </authorList>
    </citation>
    <scope>NUCLEOTIDE SEQUENCE</scope>
    <source>
        <strain evidence="6">STM</strain>
    </source>
</reference>
<evidence type="ECO:0000256" key="2">
    <source>
        <dbReference type="ARBA" id="ARBA00006706"/>
    </source>
</evidence>
<comment type="caution">
    <text evidence="6">The sequence shown here is derived from an EMBL/GenBank/DDBJ whole genome shotgun (WGS) entry which is preliminary data.</text>
</comment>
<keyword evidence="5" id="KW-0460">Magnesium</keyword>
<dbReference type="GO" id="GO:0008299">
    <property type="term" value="P:isoprenoid biosynthetic process"/>
    <property type="evidence" value="ECO:0007669"/>
    <property type="project" value="InterPro"/>
</dbReference>
<dbReference type="EMBL" id="SNRY01005165">
    <property type="protein sequence ID" value="KAA6315665.1"/>
    <property type="molecule type" value="Genomic_DNA"/>
</dbReference>
<dbReference type="InterPro" id="IPR033749">
    <property type="entry name" value="Polyprenyl_synt_CS"/>
</dbReference>
<protein>
    <submittedName>
        <fullName evidence="6">Octaprenyl-diphosphate synthase</fullName>
        <ecNumber evidence="6">2.5.1.90</ecNumber>
    </submittedName>
</protein>
<evidence type="ECO:0000256" key="1">
    <source>
        <dbReference type="ARBA" id="ARBA00001946"/>
    </source>
</evidence>
<evidence type="ECO:0000256" key="4">
    <source>
        <dbReference type="ARBA" id="ARBA00022723"/>
    </source>
</evidence>
<dbReference type="GO" id="GO:0046872">
    <property type="term" value="F:metal ion binding"/>
    <property type="evidence" value="ECO:0007669"/>
    <property type="project" value="UniProtKB-KW"/>
</dbReference>
<keyword evidence="4" id="KW-0479">Metal-binding</keyword>
<dbReference type="EC" id="2.5.1.90" evidence="6"/>
<comment type="similarity">
    <text evidence="2">Belongs to the FPP/GGPP synthase family.</text>
</comment>
<dbReference type="PROSITE" id="PS00444">
    <property type="entry name" value="POLYPRENYL_SYNTHASE_2"/>
    <property type="match status" value="1"/>
</dbReference>
<sequence length="324" mass="36741">MNSIDFIQSPITVELENFKKLYDDSLLSENPLLNDVIAYLKQRRGKMMRPVLTLLMAKLYGDIQPETFYAAISLELLHTASLLHDDVIDESFERRSQPSVNAIFDNKVAILAGDYLLATCLIQARKTNNSDIIDIISSLARNLADGELLQLANLNNQFFSEDIYFDVIDKKTATLFSVCTESAALSMKTDANNTKQAHFFGKYLGICFQIKDDIFDYFDNKEIGKPTGNDMLDGRLTLPVIYALNTANDEWAKKIALKVKSRTASLEEINELTQFTKHHNGIEYAYRKMDDCREKAINVLSNFPDTDVKAALIAYVNYVVERNN</sequence>
<dbReference type="InterPro" id="IPR008949">
    <property type="entry name" value="Isoprenoid_synthase_dom_sf"/>
</dbReference>